<dbReference type="Pfam" id="PF01850">
    <property type="entry name" value="PIN"/>
    <property type="match status" value="1"/>
</dbReference>
<dbReference type="GeneID" id="40475029"/>
<keyword evidence="8" id="KW-1185">Reference proteome</keyword>
<dbReference type="GO" id="GO:0004540">
    <property type="term" value="F:RNA nuclease activity"/>
    <property type="evidence" value="ECO:0007669"/>
    <property type="project" value="TreeGrafter"/>
</dbReference>
<keyword evidence="3" id="KW-0479">Metal-binding</keyword>
<dbReference type="OrthoDB" id="85585at2157"/>
<evidence type="ECO:0000256" key="2">
    <source>
        <dbReference type="ARBA" id="ARBA00022722"/>
    </source>
</evidence>
<evidence type="ECO:0000256" key="5">
    <source>
        <dbReference type="ARBA" id="ARBA00022842"/>
    </source>
</evidence>
<dbReference type="RefSeq" id="WP_139680821.1">
    <property type="nucleotide sequence ID" value="NZ_CP040846.1"/>
</dbReference>
<proteinExistence type="predicted"/>
<dbReference type="KEGG" id="tic:FH039_07555"/>
<evidence type="ECO:0000256" key="1">
    <source>
        <dbReference type="ARBA" id="ARBA00022649"/>
    </source>
</evidence>
<dbReference type="Proteomes" id="UP000306007">
    <property type="component" value="Chromosome"/>
</dbReference>
<evidence type="ECO:0000256" key="3">
    <source>
        <dbReference type="ARBA" id="ARBA00022723"/>
    </source>
</evidence>
<evidence type="ECO:0000259" key="6">
    <source>
        <dbReference type="Pfam" id="PF01850"/>
    </source>
</evidence>
<evidence type="ECO:0000256" key="4">
    <source>
        <dbReference type="ARBA" id="ARBA00022801"/>
    </source>
</evidence>
<keyword evidence="1" id="KW-1277">Toxin-antitoxin system</keyword>
<protein>
    <submittedName>
        <fullName evidence="7">Type II toxin-antitoxin system VapC family toxin</fullName>
    </submittedName>
</protein>
<keyword evidence="2" id="KW-0540">Nuclease</keyword>
<keyword evidence="4" id="KW-0378">Hydrolase</keyword>
<name>A0A4Y5SN23_9EURY</name>
<dbReference type="GO" id="GO:0016787">
    <property type="term" value="F:hydrolase activity"/>
    <property type="evidence" value="ECO:0007669"/>
    <property type="project" value="UniProtKB-KW"/>
</dbReference>
<reference evidence="7 8" key="1">
    <citation type="submission" date="2019-06" db="EMBL/GenBank/DDBJ databases">
        <title>Thermococcus indicus sp. nov., a Fe(III)-reducing hyperthermophilic archaeon isolated from the Onnuri vent field of the Central Indian Ocean ridge.</title>
        <authorList>
            <person name="Lim J.K."/>
            <person name="Kim Y.J."/>
            <person name="Kwon K.K."/>
        </authorList>
    </citation>
    <scope>NUCLEOTIDE SEQUENCE [LARGE SCALE GENOMIC DNA]</scope>
    <source>
        <strain evidence="7 8">IOH1</strain>
    </source>
</reference>
<evidence type="ECO:0000313" key="7">
    <source>
        <dbReference type="EMBL" id="QDA31481.1"/>
    </source>
</evidence>
<evidence type="ECO:0000313" key="8">
    <source>
        <dbReference type="Proteomes" id="UP000306007"/>
    </source>
</evidence>
<dbReference type="PANTHER" id="PTHR42740">
    <property type="entry name" value="RIBONUCLEASE VAPC3"/>
    <property type="match status" value="1"/>
</dbReference>
<feature type="domain" description="PIN" evidence="6">
    <location>
        <begin position="30"/>
        <end position="117"/>
    </location>
</feature>
<dbReference type="PANTHER" id="PTHR42740:SF2">
    <property type="entry name" value="RIBONUCLEASE VAPC1"/>
    <property type="match status" value="1"/>
</dbReference>
<dbReference type="InterPro" id="IPR051749">
    <property type="entry name" value="PINc/VapC_TA_RNase"/>
</dbReference>
<keyword evidence="5" id="KW-0460">Magnesium</keyword>
<dbReference type="EMBL" id="CP040846">
    <property type="protein sequence ID" value="QDA31481.1"/>
    <property type="molecule type" value="Genomic_DNA"/>
</dbReference>
<accession>A0A4Y5SN23</accession>
<dbReference type="Gene3D" id="3.40.50.1010">
    <property type="entry name" value="5'-nuclease"/>
    <property type="match status" value="1"/>
</dbReference>
<organism evidence="7 8">
    <name type="scientific">Thermococcus indicus</name>
    <dbReference type="NCBI Taxonomy" id="2586643"/>
    <lineage>
        <taxon>Archaea</taxon>
        <taxon>Methanobacteriati</taxon>
        <taxon>Methanobacteriota</taxon>
        <taxon>Thermococci</taxon>
        <taxon>Thermococcales</taxon>
        <taxon>Thermococcaceae</taxon>
        <taxon>Thermococcus</taxon>
    </lineage>
</organism>
<dbReference type="InterPro" id="IPR002716">
    <property type="entry name" value="PIN_dom"/>
</dbReference>
<sequence length="149" mass="17103">MPLPDDITFDSITLLKMHTAKRKRQLEITLAKFNVSISIITAYRYLSARAYLRRNVEKELEVLRDIYTIVPLEDSIVARAARIEASLLGKGQMLDLEDVLTAATAIETGSLLVTDDPGRYEAMRQYGLDTMSLDRFLRELERIVKRELR</sequence>
<dbReference type="SUPFAM" id="SSF88723">
    <property type="entry name" value="PIN domain-like"/>
    <property type="match status" value="1"/>
</dbReference>
<gene>
    <name evidence="7" type="ORF">FH039_07555</name>
</gene>
<dbReference type="GO" id="GO:0046872">
    <property type="term" value="F:metal ion binding"/>
    <property type="evidence" value="ECO:0007669"/>
    <property type="project" value="UniProtKB-KW"/>
</dbReference>
<dbReference type="CDD" id="cd18730">
    <property type="entry name" value="PIN_PH0500-like"/>
    <property type="match status" value="1"/>
</dbReference>
<dbReference type="AlphaFoldDB" id="A0A4Y5SN23"/>
<dbReference type="InterPro" id="IPR029060">
    <property type="entry name" value="PIN-like_dom_sf"/>
</dbReference>